<dbReference type="InterPro" id="IPR013083">
    <property type="entry name" value="Znf_RING/FYVE/PHD"/>
</dbReference>
<evidence type="ECO:0000256" key="1">
    <source>
        <dbReference type="PROSITE-ProRule" id="PRU00175"/>
    </source>
</evidence>
<keyword evidence="1" id="KW-0862">Zinc</keyword>
<proteinExistence type="predicted"/>
<feature type="domain" description="RING-type" evidence="2">
    <location>
        <begin position="178"/>
        <end position="213"/>
    </location>
</feature>
<dbReference type="Gene3D" id="3.30.40.10">
    <property type="entry name" value="Zinc/RING finger domain, C3HC4 (zinc finger)"/>
    <property type="match status" value="1"/>
</dbReference>
<dbReference type="EMBL" id="LXFE01002437">
    <property type="protein sequence ID" value="OLL22996.1"/>
    <property type="molecule type" value="Genomic_DNA"/>
</dbReference>
<evidence type="ECO:0000313" key="4">
    <source>
        <dbReference type="Proteomes" id="UP000186594"/>
    </source>
</evidence>
<gene>
    <name evidence="3" type="ORF">NEOLI_004932</name>
</gene>
<name>A0A1U7LK06_NEOID</name>
<keyword evidence="1" id="KW-0479">Metal-binding</keyword>
<reference evidence="3 4" key="1">
    <citation type="submission" date="2016-04" db="EMBL/GenBank/DDBJ databases">
        <title>Evolutionary innovation and constraint leading to complex multicellularity in the Ascomycota.</title>
        <authorList>
            <person name="Cisse O."/>
            <person name="Nguyen A."/>
            <person name="Hewitt D.A."/>
            <person name="Jedd G."/>
            <person name="Stajich J.E."/>
        </authorList>
    </citation>
    <scope>NUCLEOTIDE SEQUENCE [LARGE SCALE GENOMIC DNA]</scope>
    <source>
        <strain evidence="3 4">DAH-3</strain>
    </source>
</reference>
<sequence length="227" mass="25959">MALSLYALYSLPDLPVPAVHAFPTTPLCACSEPEKIVYSNQVRAWVLVCPNKTIGDLEKGCRKRILYGNYRPYTTAKWLYHQNWNRTDTPNTNLTEKNDLVPAAFAQTRPNDMAVFPPYIRHQGLEIPMPPPRSMLLSQLHSLTSQRAIIKAERIETRLELEKSLNVARENYAGDGKCMTCLLHDRNALCLPCKHLNQCIICAPKLKKCPVCRRHVEKLMRVYDVDK</sequence>
<keyword evidence="1" id="KW-0863">Zinc-finger</keyword>
<dbReference type="Proteomes" id="UP000186594">
    <property type="component" value="Unassembled WGS sequence"/>
</dbReference>
<dbReference type="AlphaFoldDB" id="A0A1U7LK06"/>
<protein>
    <submittedName>
        <fullName evidence="3">RING finger protein B</fullName>
    </submittedName>
</protein>
<dbReference type="InterPro" id="IPR001841">
    <property type="entry name" value="Znf_RING"/>
</dbReference>
<keyword evidence="4" id="KW-1185">Reference proteome</keyword>
<accession>A0A1U7LK06</accession>
<organism evidence="3 4">
    <name type="scientific">Neolecta irregularis (strain DAH-3)</name>
    <dbReference type="NCBI Taxonomy" id="1198029"/>
    <lineage>
        <taxon>Eukaryota</taxon>
        <taxon>Fungi</taxon>
        <taxon>Dikarya</taxon>
        <taxon>Ascomycota</taxon>
        <taxon>Taphrinomycotina</taxon>
        <taxon>Neolectales</taxon>
        <taxon>Neolectaceae</taxon>
        <taxon>Neolecta</taxon>
    </lineage>
</organism>
<dbReference type="PROSITE" id="PS50089">
    <property type="entry name" value="ZF_RING_2"/>
    <property type="match status" value="1"/>
</dbReference>
<evidence type="ECO:0000313" key="3">
    <source>
        <dbReference type="EMBL" id="OLL22996.1"/>
    </source>
</evidence>
<dbReference type="GO" id="GO:0008270">
    <property type="term" value="F:zinc ion binding"/>
    <property type="evidence" value="ECO:0007669"/>
    <property type="project" value="UniProtKB-KW"/>
</dbReference>
<dbReference type="OrthoDB" id="294378at2759"/>
<comment type="caution">
    <text evidence="3">The sequence shown here is derived from an EMBL/GenBank/DDBJ whole genome shotgun (WGS) entry which is preliminary data.</text>
</comment>
<dbReference type="Pfam" id="PF13920">
    <property type="entry name" value="zf-C3HC4_3"/>
    <property type="match status" value="1"/>
</dbReference>
<evidence type="ECO:0000259" key="2">
    <source>
        <dbReference type="PROSITE" id="PS50089"/>
    </source>
</evidence>